<feature type="transmembrane region" description="Helical" evidence="1">
    <location>
        <begin position="48"/>
        <end position="75"/>
    </location>
</feature>
<evidence type="ECO:0000313" key="3">
    <source>
        <dbReference type="Proteomes" id="UP000826656"/>
    </source>
</evidence>
<feature type="transmembrane region" description="Helical" evidence="1">
    <location>
        <begin position="21"/>
        <end position="41"/>
    </location>
</feature>
<accession>A0ABQ7U766</accession>
<organism evidence="2 3">
    <name type="scientific">Solanum tuberosum</name>
    <name type="common">Potato</name>
    <dbReference type="NCBI Taxonomy" id="4113"/>
    <lineage>
        <taxon>Eukaryota</taxon>
        <taxon>Viridiplantae</taxon>
        <taxon>Streptophyta</taxon>
        <taxon>Embryophyta</taxon>
        <taxon>Tracheophyta</taxon>
        <taxon>Spermatophyta</taxon>
        <taxon>Magnoliopsida</taxon>
        <taxon>eudicotyledons</taxon>
        <taxon>Gunneridae</taxon>
        <taxon>Pentapetalae</taxon>
        <taxon>asterids</taxon>
        <taxon>lamiids</taxon>
        <taxon>Solanales</taxon>
        <taxon>Solanaceae</taxon>
        <taxon>Solanoideae</taxon>
        <taxon>Solaneae</taxon>
        <taxon>Solanum</taxon>
    </lineage>
</organism>
<sequence length="79" mass="8725">MAIVVMIEFCTKNTPSDGLDAVPKVVITLSVTFVNIVLSFTKSLLSKILIVGVMIAMERGVYSFCFFLLLFNLILSNSF</sequence>
<gene>
    <name evidence="2" type="ORF">KY290_030757</name>
</gene>
<keyword evidence="1" id="KW-0472">Membrane</keyword>
<evidence type="ECO:0000313" key="2">
    <source>
        <dbReference type="EMBL" id="KAH0742764.1"/>
    </source>
</evidence>
<keyword evidence="1" id="KW-0812">Transmembrane</keyword>
<name>A0ABQ7U766_SOLTU</name>
<reference evidence="2 3" key="1">
    <citation type="journal article" date="2021" name="bioRxiv">
        <title>Chromosome-scale and haplotype-resolved genome assembly of a tetraploid potato cultivar.</title>
        <authorList>
            <person name="Sun H."/>
            <person name="Jiao W.-B."/>
            <person name="Krause K."/>
            <person name="Campoy J.A."/>
            <person name="Goel M."/>
            <person name="Folz-Donahue K."/>
            <person name="Kukat C."/>
            <person name="Huettel B."/>
            <person name="Schneeberger K."/>
        </authorList>
    </citation>
    <scope>NUCLEOTIDE SEQUENCE [LARGE SCALE GENOMIC DNA]</scope>
    <source>
        <strain evidence="2">SolTubOtavaFocal</strain>
        <tissue evidence="2">Leaves</tissue>
    </source>
</reference>
<keyword evidence="3" id="KW-1185">Reference proteome</keyword>
<comment type="caution">
    <text evidence="2">The sequence shown here is derived from an EMBL/GenBank/DDBJ whole genome shotgun (WGS) entry which is preliminary data.</text>
</comment>
<protein>
    <submittedName>
        <fullName evidence="2">Uncharacterized protein</fullName>
    </submittedName>
</protein>
<dbReference type="EMBL" id="JAIVGD010000023">
    <property type="protein sequence ID" value="KAH0742764.1"/>
    <property type="molecule type" value="Genomic_DNA"/>
</dbReference>
<proteinExistence type="predicted"/>
<keyword evidence="1" id="KW-1133">Transmembrane helix</keyword>
<evidence type="ECO:0000256" key="1">
    <source>
        <dbReference type="SAM" id="Phobius"/>
    </source>
</evidence>
<dbReference type="Proteomes" id="UP000826656">
    <property type="component" value="Unassembled WGS sequence"/>
</dbReference>